<dbReference type="InterPro" id="IPR036457">
    <property type="entry name" value="PPM-type-like_dom_sf"/>
</dbReference>
<reference evidence="2 3" key="1">
    <citation type="submission" date="2017-05" db="EMBL/GenBank/DDBJ databases">
        <title>Thiocyanate degradation by Thiohalobacter thiocyanaticus FOKN1.</title>
        <authorList>
            <person name="Oshiki M."/>
            <person name="Fukushima T."/>
            <person name="Kawano S."/>
            <person name="Nakagawa J."/>
        </authorList>
    </citation>
    <scope>NUCLEOTIDE SEQUENCE [LARGE SCALE GENOMIC DNA]</scope>
    <source>
        <strain evidence="2 3">FOKN1</strain>
    </source>
</reference>
<dbReference type="SUPFAM" id="SSF81606">
    <property type="entry name" value="PP2C-like"/>
    <property type="match status" value="1"/>
</dbReference>
<dbReference type="SMART" id="SM00331">
    <property type="entry name" value="PP2C_SIG"/>
    <property type="match status" value="1"/>
</dbReference>
<protein>
    <submittedName>
        <fullName evidence="2">Serine/threonine protein phosphatase</fullName>
    </submittedName>
</protein>
<dbReference type="AlphaFoldDB" id="A0A1Z4VR24"/>
<dbReference type="InterPro" id="IPR015655">
    <property type="entry name" value="PP2C"/>
</dbReference>
<dbReference type="EMBL" id="AP018052">
    <property type="protein sequence ID" value="BAZ93788.1"/>
    <property type="molecule type" value="Genomic_DNA"/>
</dbReference>
<dbReference type="CDD" id="cd00143">
    <property type="entry name" value="PP2Cc"/>
    <property type="match status" value="1"/>
</dbReference>
<name>A0A1Z4VR24_9GAMM</name>
<dbReference type="GO" id="GO:0004722">
    <property type="term" value="F:protein serine/threonine phosphatase activity"/>
    <property type="evidence" value="ECO:0007669"/>
    <property type="project" value="InterPro"/>
</dbReference>
<evidence type="ECO:0000313" key="3">
    <source>
        <dbReference type="Proteomes" id="UP000218765"/>
    </source>
</evidence>
<dbReference type="PROSITE" id="PS51746">
    <property type="entry name" value="PPM_2"/>
    <property type="match status" value="1"/>
</dbReference>
<feature type="domain" description="PPM-type phosphatase" evidence="1">
    <location>
        <begin position="8"/>
        <end position="355"/>
    </location>
</feature>
<proteinExistence type="predicted"/>
<keyword evidence="3" id="KW-1185">Reference proteome</keyword>
<dbReference type="Gene3D" id="3.60.40.10">
    <property type="entry name" value="PPM-type phosphatase domain"/>
    <property type="match status" value="1"/>
</dbReference>
<dbReference type="PANTHER" id="PTHR13832">
    <property type="entry name" value="PROTEIN PHOSPHATASE 2C"/>
    <property type="match status" value="1"/>
</dbReference>
<accession>A0A1Z4VR24</accession>
<gene>
    <name evidence="2" type="ORF">FOKN1_1390</name>
</gene>
<dbReference type="InterPro" id="IPR001932">
    <property type="entry name" value="PPM-type_phosphatase-like_dom"/>
</dbReference>
<dbReference type="SMART" id="SM00332">
    <property type="entry name" value="PP2Cc"/>
    <property type="match status" value="1"/>
</dbReference>
<dbReference type="Pfam" id="PF00481">
    <property type="entry name" value="PP2C"/>
    <property type="match status" value="1"/>
</dbReference>
<dbReference type="RefSeq" id="WP_096365948.1">
    <property type="nucleotide sequence ID" value="NZ_AP018052.1"/>
</dbReference>
<dbReference type="Proteomes" id="UP000218765">
    <property type="component" value="Chromosome"/>
</dbReference>
<organism evidence="2 3">
    <name type="scientific">Thiohalobacter thiocyanaticus</name>
    <dbReference type="NCBI Taxonomy" id="585455"/>
    <lineage>
        <taxon>Bacteria</taxon>
        <taxon>Pseudomonadati</taxon>
        <taxon>Pseudomonadota</taxon>
        <taxon>Gammaproteobacteria</taxon>
        <taxon>Thiohalobacterales</taxon>
        <taxon>Thiohalobacteraceae</taxon>
        <taxon>Thiohalobacter</taxon>
    </lineage>
</organism>
<sequence>MNTLDWLTLAVYQATNQRHSQEDRWVAQPVEDGYLLAVLDGHGGSYVADFAASRLAHYFRMALIRKLPLQLSAHQARREKIEAALGPDEIEAWIKGRDPDYLDMDLGFTGYEEADEAGKRAILDQVARDNLVDKRIKQQREKAIRLDPYRDIHDALRDTVTQLQSDFKKSHRTGSTLSLAYVITEENGLLIFTAQLGDSSIAILSPEGELRVTPDHSVQTCIADRERIQAQIDEAHERNDYDSILCRAYIGDQYLMNGGGDYGYGLAMTRALGDTELDGLLFREPELQDFNVPQDSLILGVTDGVHNAGNLEERHAAYREIAERLRAGESMEAIGTELVSRQNLTDNITMVALRPAPDPWPIVGTLDVWQDGETAYVLTQGLPEEYRDDIRVAGLFDWRALIQVDGDEGVKLWVIKRFERRKALRFEYRTHDRKHSE</sequence>
<evidence type="ECO:0000259" key="1">
    <source>
        <dbReference type="PROSITE" id="PS51746"/>
    </source>
</evidence>
<evidence type="ECO:0000313" key="2">
    <source>
        <dbReference type="EMBL" id="BAZ93788.1"/>
    </source>
</evidence>
<dbReference type="KEGG" id="ttc:FOKN1_1390"/>
<dbReference type="OrthoDB" id="21931at2"/>
<dbReference type="PANTHER" id="PTHR13832:SF699">
    <property type="entry name" value="INTEGRIN-LINKED KINASE-ASSOCIATED SERINE_THREONINE PHOSPHATASE 2C"/>
    <property type="match status" value="1"/>
</dbReference>